<reference evidence="1" key="1">
    <citation type="journal article" date="2022" name="bioRxiv">
        <title>Sequencing and chromosome-scale assembly of the giantPleurodeles waltlgenome.</title>
        <authorList>
            <person name="Brown T."/>
            <person name="Elewa A."/>
            <person name="Iarovenko S."/>
            <person name="Subramanian E."/>
            <person name="Araus A.J."/>
            <person name="Petzold A."/>
            <person name="Susuki M."/>
            <person name="Suzuki K.-i.T."/>
            <person name="Hayashi T."/>
            <person name="Toyoda A."/>
            <person name="Oliveira C."/>
            <person name="Osipova E."/>
            <person name="Leigh N.D."/>
            <person name="Simon A."/>
            <person name="Yun M.H."/>
        </authorList>
    </citation>
    <scope>NUCLEOTIDE SEQUENCE</scope>
    <source>
        <strain evidence="1">20211129_DDA</strain>
        <tissue evidence="1">Liver</tissue>
    </source>
</reference>
<keyword evidence="2" id="KW-1185">Reference proteome</keyword>
<sequence length="232" mass="25488">MPQPAHSCLCTMVQINATSDCTLLPVCHGIHLSHIGLHTPACVPLYKSILHRIAHFCLCALVLIDATRNAHACLCTTGQIHAPSDCTPLLVRMGTNRCHEMNTPAWVQWYKMNATSDCAMLFVRSGIDRCHIGLHTAACALMDATDCTWMLVWHCAKQCHIKMQTPPVPWVLIDATSVCTLLPVCKKGDRDIAMHMVSLLCSLVYINVLYAVNDGAGPWGVIPRAFGFLSIK</sequence>
<dbReference type="EMBL" id="JANPWB010000016">
    <property type="protein sequence ID" value="KAJ1085016.1"/>
    <property type="molecule type" value="Genomic_DNA"/>
</dbReference>
<gene>
    <name evidence="1" type="ORF">NDU88_005152</name>
</gene>
<comment type="caution">
    <text evidence="1">The sequence shown here is derived from an EMBL/GenBank/DDBJ whole genome shotgun (WGS) entry which is preliminary data.</text>
</comment>
<name>A0AAV7KZW3_PLEWA</name>
<organism evidence="1 2">
    <name type="scientific">Pleurodeles waltl</name>
    <name type="common">Iberian ribbed newt</name>
    <dbReference type="NCBI Taxonomy" id="8319"/>
    <lineage>
        <taxon>Eukaryota</taxon>
        <taxon>Metazoa</taxon>
        <taxon>Chordata</taxon>
        <taxon>Craniata</taxon>
        <taxon>Vertebrata</taxon>
        <taxon>Euteleostomi</taxon>
        <taxon>Amphibia</taxon>
        <taxon>Batrachia</taxon>
        <taxon>Caudata</taxon>
        <taxon>Salamandroidea</taxon>
        <taxon>Salamandridae</taxon>
        <taxon>Pleurodelinae</taxon>
        <taxon>Pleurodeles</taxon>
    </lineage>
</organism>
<protein>
    <submittedName>
        <fullName evidence="1">Uncharacterized protein</fullName>
    </submittedName>
</protein>
<dbReference type="Proteomes" id="UP001066276">
    <property type="component" value="Chromosome 12"/>
</dbReference>
<proteinExistence type="predicted"/>
<evidence type="ECO:0000313" key="2">
    <source>
        <dbReference type="Proteomes" id="UP001066276"/>
    </source>
</evidence>
<evidence type="ECO:0000313" key="1">
    <source>
        <dbReference type="EMBL" id="KAJ1085016.1"/>
    </source>
</evidence>
<accession>A0AAV7KZW3</accession>
<dbReference type="AlphaFoldDB" id="A0AAV7KZW3"/>